<feature type="transmembrane region" description="Helical" evidence="14">
    <location>
        <begin position="543"/>
        <end position="562"/>
    </location>
</feature>
<feature type="transmembrane region" description="Helical" evidence="14">
    <location>
        <begin position="244"/>
        <end position="261"/>
    </location>
</feature>
<evidence type="ECO:0000256" key="1">
    <source>
        <dbReference type="ARBA" id="ARBA00004141"/>
    </source>
</evidence>
<dbReference type="InterPro" id="IPR006070">
    <property type="entry name" value="Sua5-like_dom"/>
</dbReference>
<dbReference type="Proteomes" id="UP000001554">
    <property type="component" value="Chromosome 5"/>
</dbReference>
<feature type="transmembrane region" description="Helical" evidence="14">
    <location>
        <begin position="20"/>
        <end position="36"/>
    </location>
</feature>
<feature type="transmembrane region" description="Helical" evidence="14">
    <location>
        <begin position="169"/>
        <end position="194"/>
    </location>
</feature>
<dbReference type="FunFam" id="3.90.870.10:FF:000010">
    <property type="entry name" value="Si:ch211-153b23.4"/>
    <property type="match status" value="1"/>
</dbReference>
<dbReference type="Pfam" id="PF01300">
    <property type="entry name" value="Sua5_yciO_yrdC"/>
    <property type="match status" value="1"/>
</dbReference>
<comment type="similarity">
    <text evidence="3">Belongs to the acetate uptake transporter (AceTr) (TC 2.A.96) family.</text>
</comment>
<dbReference type="PANTHER" id="PTHR17490">
    <property type="entry name" value="SUA5"/>
    <property type="match status" value="1"/>
</dbReference>
<dbReference type="KEGG" id="bfo:118416699"/>
<evidence type="ECO:0000256" key="6">
    <source>
        <dbReference type="ARBA" id="ARBA00015492"/>
    </source>
</evidence>
<feature type="transmembrane region" description="Helical" evidence="14">
    <location>
        <begin position="268"/>
        <end position="289"/>
    </location>
</feature>
<feature type="transmembrane region" description="Helical" evidence="14">
    <location>
        <begin position="136"/>
        <end position="157"/>
    </location>
</feature>
<dbReference type="GO" id="GO:0003725">
    <property type="term" value="F:double-stranded RNA binding"/>
    <property type="evidence" value="ECO:0007669"/>
    <property type="project" value="InterPro"/>
</dbReference>
<dbReference type="InterPro" id="IPR000791">
    <property type="entry name" value="Gpr1/Fun34/SatP-like"/>
</dbReference>
<evidence type="ECO:0000256" key="9">
    <source>
        <dbReference type="ARBA" id="ARBA00022692"/>
    </source>
</evidence>
<comment type="catalytic activity">
    <reaction evidence="12">
        <text>L-threonine + hydrogencarbonate + ATP = L-threonylcarbamoyladenylate + diphosphate + H2O</text>
        <dbReference type="Rhea" id="RHEA:36407"/>
        <dbReference type="ChEBI" id="CHEBI:15377"/>
        <dbReference type="ChEBI" id="CHEBI:17544"/>
        <dbReference type="ChEBI" id="CHEBI:30616"/>
        <dbReference type="ChEBI" id="CHEBI:33019"/>
        <dbReference type="ChEBI" id="CHEBI:57926"/>
        <dbReference type="ChEBI" id="CHEBI:73682"/>
        <dbReference type="EC" id="2.7.7.87"/>
    </reaction>
</comment>
<reference evidence="16" key="1">
    <citation type="journal article" date="2020" name="Nat. Ecol. Evol.">
        <title>Deeply conserved synteny resolves early events in vertebrate evolution.</title>
        <authorList>
            <person name="Simakov O."/>
            <person name="Marletaz F."/>
            <person name="Yue J.X."/>
            <person name="O'Connell B."/>
            <person name="Jenkins J."/>
            <person name="Brandt A."/>
            <person name="Calef R."/>
            <person name="Tung C.H."/>
            <person name="Huang T.K."/>
            <person name="Schmutz J."/>
            <person name="Satoh N."/>
            <person name="Yu J.K."/>
            <person name="Putnam N.H."/>
            <person name="Green R.E."/>
            <person name="Rokhsar D.S."/>
        </authorList>
    </citation>
    <scope>NUCLEOTIDE SEQUENCE [LARGE SCALE GENOMIC DNA]</scope>
    <source>
        <strain evidence="16">S238N-H82</strain>
    </source>
</reference>
<dbReference type="PROSITE" id="PS51163">
    <property type="entry name" value="YRDC"/>
    <property type="match status" value="1"/>
</dbReference>
<feature type="region of interest" description="Disordered" evidence="13">
    <location>
        <begin position="841"/>
        <end position="866"/>
    </location>
</feature>
<feature type="transmembrane region" description="Helical" evidence="14">
    <location>
        <begin position="327"/>
        <end position="343"/>
    </location>
</feature>
<evidence type="ECO:0000313" key="16">
    <source>
        <dbReference type="Proteomes" id="UP000001554"/>
    </source>
</evidence>
<accession>A0A9J7LA70</accession>
<dbReference type="GO" id="GO:0016779">
    <property type="term" value="F:nucleotidyltransferase activity"/>
    <property type="evidence" value="ECO:0000318"/>
    <property type="project" value="GO_Central"/>
</dbReference>
<protein>
    <recommendedName>
        <fullName evidence="6">Threonylcarbamoyl-AMP synthase</fullName>
        <ecNumber evidence="5">2.7.7.87</ecNumber>
    </recommendedName>
</protein>
<evidence type="ECO:0000256" key="8">
    <source>
        <dbReference type="ARBA" id="ARBA00022679"/>
    </source>
</evidence>
<feature type="transmembrane region" description="Helical" evidence="14">
    <location>
        <begin position="301"/>
        <end position="320"/>
    </location>
</feature>
<dbReference type="Gene3D" id="3.90.870.10">
    <property type="entry name" value="DHBP synthase"/>
    <property type="match status" value="1"/>
</dbReference>
<comment type="subcellular location">
    <subcellularLocation>
        <location evidence="2">Cytoplasm</location>
    </subcellularLocation>
    <subcellularLocation>
        <location evidence="1">Membrane</location>
        <topology evidence="1">Multi-pass membrane protein</topology>
    </subcellularLocation>
</comment>
<dbReference type="Pfam" id="PF01184">
    <property type="entry name" value="Gpr1_Fun34_YaaH"/>
    <property type="match status" value="1"/>
</dbReference>
<sequence length="924" mass="99045">MPPRNNDKVTTPLVGPRVQGMSGVVLGSLVLAAHNFSLDLTVAAPNSLVTGTVLVITGLLQFSAGIRLLRGRYHTLTTLYLSLSVLWGSLGSAKILEGLDVLSLDNRKDGLLPGYGVFLFLTLFLGIAGKKERSSIVSWICFLLSLSMVMEIVALFYPAGRWGTACYQALPVLLGLYYVVGLTVSHCTGNGVSLPGMREESQETDEDEDVVKNDVLAFAYAMNMIPTCILALLFIGVTRTTNQAAPWMALAGLAQLLVSVLSFRREDVFHGAVFSLSSTFWLGITYGFLSTLWGKAELAPPFLASSILVLIFLVFFLLSFTQTISDVVYNFCFALLVLSLPTTGLNSTYLGIASILLLLISIYCTFALTLNSAFRRTLVPVGRSLLPEESLRGLFSRCQCARRRQGYESLPSGSTSAGLSGSDTILGYSKYASADTLGFLSNAVTALAVALLSTGDKSLVLPWVIVPGGVIQFVAGTISFSRGKTFESTAFMVYSMMWLLWGSVRYSGVYRGSEGLGVAAGAASFLLFNLFVIFLSVVINKAWLVLSVVFEVVCVLFLLDALGVQTSQYFELGVMCVFGAVCVYCFCVHLLNGMCGEEVMSLGSPLLSLGRGHRGRGGEQGCVMADARKANGVKQIAELMKAGGICGMPTDTVYVLVAACNRPAAVERAYRTKKQAEERPMSIWISQLSQLEPAREEFGPLLWDFMKEVWPSSISLVIKRGPWLDRFGLGDSAHYIGTPESIAIRIPDCTVATHLIDLVGPIAVTSANPSGEADTTHHSQVLAKLGDNVDGVLCDGPSPENVASTVVNCAKIDEGELGFFRVGIVPRAQVIGIFDSVRRRHGRSSSAGRRNDSAPRRHYGSTNAARTGHVVRGVASGLAGILQVHAQEDDTDIGASPQVAVVSGADDTANSLAFSTTNLLDLKS</sequence>
<dbReference type="GO" id="GO:0000049">
    <property type="term" value="F:tRNA binding"/>
    <property type="evidence" value="ECO:0000318"/>
    <property type="project" value="GO_Central"/>
</dbReference>
<dbReference type="AlphaFoldDB" id="A0A9J7LA70"/>
<dbReference type="GO" id="GO:0061710">
    <property type="term" value="F:L-threonylcarbamoyladenylate synthase"/>
    <property type="evidence" value="ECO:0007669"/>
    <property type="project" value="UniProtKB-EC"/>
</dbReference>
<evidence type="ECO:0000256" key="5">
    <source>
        <dbReference type="ARBA" id="ARBA00012584"/>
    </source>
</evidence>
<name>A0A9J7LA70_BRAFL</name>
<evidence type="ECO:0000256" key="12">
    <source>
        <dbReference type="ARBA" id="ARBA00048366"/>
    </source>
</evidence>
<evidence type="ECO:0000256" key="14">
    <source>
        <dbReference type="SAM" id="Phobius"/>
    </source>
</evidence>
<gene>
    <name evidence="17" type="primary">LOC118416699</name>
</gene>
<reference evidence="17" key="2">
    <citation type="submission" date="2025-08" db="UniProtKB">
        <authorList>
            <consortium name="RefSeq"/>
        </authorList>
    </citation>
    <scope>IDENTIFICATION</scope>
    <source>
        <strain evidence="17">S238N-H82</strain>
        <tissue evidence="17">Testes</tissue>
    </source>
</reference>
<feature type="transmembrane region" description="Helical" evidence="14">
    <location>
        <begin position="215"/>
        <end position="238"/>
    </location>
</feature>
<dbReference type="OMA" id="GHAMNTL"/>
<dbReference type="SUPFAM" id="SSF55821">
    <property type="entry name" value="YrdC/RibB"/>
    <property type="match status" value="1"/>
</dbReference>
<evidence type="ECO:0000256" key="11">
    <source>
        <dbReference type="ARBA" id="ARBA00023136"/>
    </source>
</evidence>
<dbReference type="GO" id="GO:0016020">
    <property type="term" value="C:membrane"/>
    <property type="evidence" value="ECO:0007669"/>
    <property type="project" value="UniProtKB-SubCell"/>
</dbReference>
<keyword evidence="16" id="KW-1185">Reference proteome</keyword>
<comment type="similarity">
    <text evidence="4">Belongs to the SUA5 family.</text>
</comment>
<feature type="domain" description="YrdC-like" evidence="15">
    <location>
        <begin position="630"/>
        <end position="825"/>
    </location>
</feature>
<dbReference type="InterPro" id="IPR017945">
    <property type="entry name" value="DHBP_synth_RibB-like_a/b_dom"/>
</dbReference>
<proteinExistence type="inferred from homology"/>
<feature type="transmembrane region" description="Helical" evidence="14">
    <location>
        <begin position="73"/>
        <end position="90"/>
    </location>
</feature>
<feature type="transmembrane region" description="Helical" evidence="14">
    <location>
        <begin position="516"/>
        <end position="537"/>
    </location>
</feature>
<dbReference type="GO" id="GO:0005737">
    <property type="term" value="C:cytoplasm"/>
    <property type="evidence" value="ECO:0000318"/>
    <property type="project" value="GO_Central"/>
</dbReference>
<evidence type="ECO:0000256" key="3">
    <source>
        <dbReference type="ARBA" id="ARBA00005587"/>
    </source>
</evidence>
<evidence type="ECO:0000259" key="15">
    <source>
        <dbReference type="PROSITE" id="PS51163"/>
    </source>
</evidence>
<keyword evidence="11 14" id="KW-0472">Membrane</keyword>
<feature type="transmembrane region" description="Helical" evidence="14">
    <location>
        <begin position="349"/>
        <end position="370"/>
    </location>
</feature>
<keyword evidence="7" id="KW-0963">Cytoplasm</keyword>
<evidence type="ECO:0000256" key="4">
    <source>
        <dbReference type="ARBA" id="ARBA00007663"/>
    </source>
</evidence>
<keyword evidence="9 14" id="KW-0812">Transmembrane</keyword>
<dbReference type="PANTHER" id="PTHR17490:SF17">
    <property type="entry name" value="THREONYLCARBAMOYL-AMP SYNTHASE"/>
    <property type="match status" value="1"/>
</dbReference>
<organism evidence="16 17">
    <name type="scientific">Branchiostoma floridae</name>
    <name type="common">Florida lancelet</name>
    <name type="synonym">Amphioxus</name>
    <dbReference type="NCBI Taxonomy" id="7739"/>
    <lineage>
        <taxon>Eukaryota</taxon>
        <taxon>Metazoa</taxon>
        <taxon>Chordata</taxon>
        <taxon>Cephalochordata</taxon>
        <taxon>Leptocardii</taxon>
        <taxon>Amphioxiformes</taxon>
        <taxon>Branchiostomatidae</taxon>
        <taxon>Branchiostoma</taxon>
    </lineage>
</organism>
<dbReference type="RefSeq" id="XP_035677783.1">
    <property type="nucleotide sequence ID" value="XM_035821890.1"/>
</dbReference>
<keyword evidence="10 14" id="KW-1133">Transmembrane helix</keyword>
<dbReference type="EC" id="2.7.7.87" evidence="5"/>
<evidence type="ECO:0000256" key="2">
    <source>
        <dbReference type="ARBA" id="ARBA00004496"/>
    </source>
</evidence>
<dbReference type="OrthoDB" id="3648309at2759"/>
<feature type="transmembrane region" description="Helical" evidence="14">
    <location>
        <begin position="460"/>
        <end position="480"/>
    </location>
</feature>
<dbReference type="GeneID" id="118416699"/>
<feature type="transmembrane region" description="Helical" evidence="14">
    <location>
        <begin position="48"/>
        <end position="66"/>
    </location>
</feature>
<feature type="transmembrane region" description="Helical" evidence="14">
    <location>
        <begin position="110"/>
        <end position="129"/>
    </location>
</feature>
<feature type="transmembrane region" description="Helical" evidence="14">
    <location>
        <begin position="486"/>
        <end position="504"/>
    </location>
</feature>
<dbReference type="InterPro" id="IPR050156">
    <property type="entry name" value="TC-AMP_synthase_SUA5"/>
</dbReference>
<dbReference type="GO" id="GO:0006450">
    <property type="term" value="P:regulation of translational fidelity"/>
    <property type="evidence" value="ECO:0000318"/>
    <property type="project" value="GO_Central"/>
</dbReference>
<evidence type="ECO:0000256" key="7">
    <source>
        <dbReference type="ARBA" id="ARBA00022490"/>
    </source>
</evidence>
<evidence type="ECO:0000256" key="10">
    <source>
        <dbReference type="ARBA" id="ARBA00022989"/>
    </source>
</evidence>
<feature type="transmembrane region" description="Helical" evidence="14">
    <location>
        <begin position="569"/>
        <end position="591"/>
    </location>
</feature>
<evidence type="ECO:0000313" key="17">
    <source>
        <dbReference type="RefSeq" id="XP_035677783.1"/>
    </source>
</evidence>
<keyword evidence="8" id="KW-0808">Transferase</keyword>
<evidence type="ECO:0000256" key="13">
    <source>
        <dbReference type="SAM" id="MobiDB-lite"/>
    </source>
</evidence>